<name>A0AAP8SPD5_9GAMM</name>
<evidence type="ECO:0000313" key="2">
    <source>
        <dbReference type="Proteomes" id="UP000235162"/>
    </source>
</evidence>
<gene>
    <name evidence="1" type="ORF">C0029_00040</name>
</gene>
<protein>
    <recommendedName>
        <fullName evidence="3">Uracil-DNA glycosylase-like domain-containing protein</fullName>
    </recommendedName>
</protein>
<keyword evidence="2" id="KW-1185">Reference proteome</keyword>
<sequence>MNSPLSTAADTIRRSHYLQAMGIDAYVSRRQLPGAAPTQRLAVIATMAPAPQSAPAHGRPDMRAEVPPMPTLEVDVGSRGSAVATEQAAAPAAPARHASPGVKFSLGVIICGDVAWLEVLQGMPLAREQVQLVHAMARAVGAQQAKPRVAQFDWPMHSNPQLDQGEDAARASLTAYLQRHLGEARCRALVSLGAPAAHWVSADMLQGVASVATLSTREMLDTPACKRQVWADLQPIVTA</sequence>
<dbReference type="RefSeq" id="WP_084200840.1">
    <property type="nucleotide sequence ID" value="NZ_BMYL01000001.1"/>
</dbReference>
<dbReference type="EMBL" id="PKUR01000001">
    <property type="protein sequence ID" value="PLW87033.1"/>
    <property type="molecule type" value="Genomic_DNA"/>
</dbReference>
<dbReference type="AlphaFoldDB" id="A0AAP8SPD5"/>
<organism evidence="1 2">
    <name type="scientific">Halioglobus japonicus</name>
    <dbReference type="NCBI Taxonomy" id="930805"/>
    <lineage>
        <taxon>Bacteria</taxon>
        <taxon>Pseudomonadati</taxon>
        <taxon>Pseudomonadota</taxon>
        <taxon>Gammaproteobacteria</taxon>
        <taxon>Cellvibrionales</taxon>
        <taxon>Halieaceae</taxon>
        <taxon>Halioglobus</taxon>
    </lineage>
</organism>
<dbReference type="KEGG" id="hja:BST95_18185"/>
<dbReference type="Proteomes" id="UP000235162">
    <property type="component" value="Unassembled WGS sequence"/>
</dbReference>
<evidence type="ECO:0008006" key="3">
    <source>
        <dbReference type="Google" id="ProtNLM"/>
    </source>
</evidence>
<comment type="caution">
    <text evidence="1">The sequence shown here is derived from an EMBL/GenBank/DDBJ whole genome shotgun (WGS) entry which is preliminary data.</text>
</comment>
<reference evidence="1 2" key="1">
    <citation type="submission" date="2018-01" db="EMBL/GenBank/DDBJ databases">
        <title>The draft genome sequence of Halioglobus japonicus S1-36.</title>
        <authorList>
            <person name="Du Z.-J."/>
            <person name="Shi M.-J."/>
        </authorList>
    </citation>
    <scope>NUCLEOTIDE SEQUENCE [LARGE SCALE GENOMIC DNA]</scope>
    <source>
        <strain evidence="1 2">S1-36</strain>
    </source>
</reference>
<accession>A0AAP8SPD5</accession>
<proteinExistence type="predicted"/>
<evidence type="ECO:0000313" key="1">
    <source>
        <dbReference type="EMBL" id="PLW87033.1"/>
    </source>
</evidence>